<evidence type="ECO:0000313" key="1">
    <source>
        <dbReference type="EMBL" id="NER16280.1"/>
    </source>
</evidence>
<evidence type="ECO:0000313" key="2">
    <source>
        <dbReference type="Proteomes" id="UP000474296"/>
    </source>
</evidence>
<gene>
    <name evidence="1" type="ORF">GWK10_03610</name>
</gene>
<name>A0A6M0CQS8_9FLAO</name>
<protein>
    <submittedName>
        <fullName evidence="1">Type IX secretion system membrane protein PorP/SprF</fullName>
    </submittedName>
</protein>
<sequence>MKTIYIQIQLSTLINYRRLFLFNQASSDPERLIYFNRKLFLLLVISLLTCFNSVEAQQDAQYTQYMYNTISVNPAYAGSRGVFSGLLLHRSQWVGLDGAPTTQTLSFNTPLDSEGTLGLGVSVINDEIGPSEEQNLFVDFSYTINTSANTKLSFGLKAGGNILNVDFSKTPTLEPGDPLFEQNIDRRFSPNFGVGLYWHSNDWYVGLSVPNFLETDHYDDNGANSDTFLAQERVNYYLIGGYVFDLSPSLKLKPAFLTKYVSGAPLQVDLSANLLINEKLTLGAAYRWSAALSAMAGFQITDGIMIGYAYDFETTRLRRFNSGSHEVFLRVDLFSNASGVYSPRFF</sequence>
<comment type="caution">
    <text evidence="1">The sequence shown here is derived from an EMBL/GenBank/DDBJ whole genome shotgun (WGS) entry which is preliminary data.</text>
</comment>
<dbReference type="RefSeq" id="WP_164029526.1">
    <property type="nucleotide sequence ID" value="NZ_JAABOQ010000001.1"/>
</dbReference>
<keyword evidence="2" id="KW-1185">Reference proteome</keyword>
<reference evidence="1 2" key="1">
    <citation type="submission" date="2020-01" db="EMBL/GenBank/DDBJ databases">
        <title>Spongiivirga citrea KCTC 32990T.</title>
        <authorList>
            <person name="Wang G."/>
        </authorList>
    </citation>
    <scope>NUCLEOTIDE SEQUENCE [LARGE SCALE GENOMIC DNA]</scope>
    <source>
        <strain evidence="1 2">KCTC 32990</strain>
    </source>
</reference>
<dbReference type="Proteomes" id="UP000474296">
    <property type="component" value="Unassembled WGS sequence"/>
</dbReference>
<dbReference type="InterPro" id="IPR023614">
    <property type="entry name" value="Porin_dom_sf"/>
</dbReference>
<organism evidence="1 2">
    <name type="scientific">Spongiivirga citrea</name>
    <dbReference type="NCBI Taxonomy" id="1481457"/>
    <lineage>
        <taxon>Bacteria</taxon>
        <taxon>Pseudomonadati</taxon>
        <taxon>Bacteroidota</taxon>
        <taxon>Flavobacteriia</taxon>
        <taxon>Flavobacteriales</taxon>
        <taxon>Flavobacteriaceae</taxon>
        <taxon>Spongiivirga</taxon>
    </lineage>
</organism>
<dbReference type="EMBL" id="JAABOQ010000001">
    <property type="protein sequence ID" value="NER16280.1"/>
    <property type="molecule type" value="Genomic_DNA"/>
</dbReference>
<proteinExistence type="predicted"/>
<dbReference type="Pfam" id="PF11751">
    <property type="entry name" value="PorP_SprF"/>
    <property type="match status" value="1"/>
</dbReference>
<dbReference type="Gene3D" id="2.40.160.10">
    <property type="entry name" value="Porin"/>
    <property type="match status" value="1"/>
</dbReference>
<accession>A0A6M0CQS8</accession>
<dbReference type="NCBIfam" id="TIGR03519">
    <property type="entry name" value="T9SS_PorP_fam"/>
    <property type="match status" value="1"/>
</dbReference>
<dbReference type="AlphaFoldDB" id="A0A6M0CQS8"/>
<dbReference type="InterPro" id="IPR019861">
    <property type="entry name" value="PorP/SprF_Bacteroidetes"/>
</dbReference>